<feature type="region of interest" description="Disordered" evidence="1">
    <location>
        <begin position="23"/>
        <end position="68"/>
    </location>
</feature>
<evidence type="ECO:0000313" key="2">
    <source>
        <dbReference type="EMBL" id="ATB35203.1"/>
    </source>
</evidence>
<accession>A0A250IVC7</accession>
<evidence type="ECO:0000256" key="1">
    <source>
        <dbReference type="SAM" id="MobiDB-lite"/>
    </source>
</evidence>
<reference evidence="2 3" key="1">
    <citation type="submission" date="2017-06" db="EMBL/GenBank/DDBJ databases">
        <title>Sequencing and comparative analysis of myxobacterial genomes.</title>
        <authorList>
            <person name="Rupp O."/>
            <person name="Goesmann A."/>
            <person name="Sogaard-Andersen L."/>
        </authorList>
    </citation>
    <scope>NUCLEOTIDE SEQUENCE [LARGE SCALE GENOMIC DNA]</scope>
    <source>
        <strain evidence="2 3">DSM 52655</strain>
    </source>
</reference>
<organism evidence="2 3">
    <name type="scientific">Cystobacter fuscus</name>
    <dbReference type="NCBI Taxonomy" id="43"/>
    <lineage>
        <taxon>Bacteria</taxon>
        <taxon>Pseudomonadati</taxon>
        <taxon>Myxococcota</taxon>
        <taxon>Myxococcia</taxon>
        <taxon>Myxococcales</taxon>
        <taxon>Cystobacterineae</taxon>
        <taxon>Archangiaceae</taxon>
        <taxon>Cystobacter</taxon>
    </lineage>
</organism>
<evidence type="ECO:0000313" key="3">
    <source>
        <dbReference type="Proteomes" id="UP000217257"/>
    </source>
</evidence>
<name>A0A250IVC7_9BACT</name>
<dbReference type="RefSeq" id="WP_157758208.1">
    <property type="nucleotide sequence ID" value="NZ_CP022098.1"/>
</dbReference>
<dbReference type="KEGG" id="cfus:CYFUS_000615"/>
<dbReference type="Proteomes" id="UP000217257">
    <property type="component" value="Chromosome"/>
</dbReference>
<dbReference type="AlphaFoldDB" id="A0A250IVC7"/>
<proteinExistence type="predicted"/>
<gene>
    <name evidence="2" type="ORF">CYFUS_000615</name>
</gene>
<sequence length="68" mass="7098">MVPSCGGEPLTSPLKFRMLEAWSNPLSSLPPPDARDDEGLPGYSPDRGLAPEAIAGASPQALLEPLRG</sequence>
<protein>
    <submittedName>
        <fullName evidence="2">Uncharacterized protein</fullName>
    </submittedName>
</protein>
<dbReference type="EMBL" id="CP022098">
    <property type="protein sequence ID" value="ATB35203.1"/>
    <property type="molecule type" value="Genomic_DNA"/>
</dbReference>